<evidence type="ECO:0000256" key="1">
    <source>
        <dbReference type="ARBA" id="ARBA00004141"/>
    </source>
</evidence>
<comment type="caution">
    <text evidence="7">The sequence shown here is derived from an EMBL/GenBank/DDBJ whole genome shotgun (WGS) entry which is preliminary data.</text>
</comment>
<dbReference type="EMBL" id="JBHTIU010000074">
    <property type="protein sequence ID" value="MFD0871222.1"/>
    <property type="molecule type" value="Genomic_DNA"/>
</dbReference>
<dbReference type="PANTHER" id="PTHR30474:SF1">
    <property type="entry name" value="PEPTIDOGLYCAN GLYCOSYLTRANSFERASE MRDB"/>
    <property type="match status" value="1"/>
</dbReference>
<dbReference type="PROSITE" id="PS00428">
    <property type="entry name" value="FTSW_RODA_SPOVE"/>
    <property type="match status" value="1"/>
</dbReference>
<dbReference type="InterPro" id="IPR001182">
    <property type="entry name" value="FtsW/RodA"/>
</dbReference>
<evidence type="ECO:0000256" key="5">
    <source>
        <dbReference type="ARBA" id="ARBA00023136"/>
    </source>
</evidence>
<feature type="transmembrane region" description="Helical" evidence="6">
    <location>
        <begin position="183"/>
        <end position="201"/>
    </location>
</feature>
<feature type="transmembrane region" description="Helical" evidence="6">
    <location>
        <begin position="159"/>
        <end position="176"/>
    </location>
</feature>
<feature type="transmembrane region" description="Helical" evidence="6">
    <location>
        <begin position="285"/>
        <end position="306"/>
    </location>
</feature>
<dbReference type="PANTHER" id="PTHR30474">
    <property type="entry name" value="CELL CYCLE PROTEIN"/>
    <property type="match status" value="1"/>
</dbReference>
<keyword evidence="4 6" id="KW-1133">Transmembrane helix</keyword>
<evidence type="ECO:0000256" key="2">
    <source>
        <dbReference type="ARBA" id="ARBA00022692"/>
    </source>
</evidence>
<dbReference type="Proteomes" id="UP001597120">
    <property type="component" value="Unassembled WGS sequence"/>
</dbReference>
<organism evidence="7 8">
    <name type="scientific">Paenibacillus residui</name>
    <dbReference type="NCBI Taxonomy" id="629724"/>
    <lineage>
        <taxon>Bacteria</taxon>
        <taxon>Bacillati</taxon>
        <taxon>Bacillota</taxon>
        <taxon>Bacilli</taxon>
        <taxon>Bacillales</taxon>
        <taxon>Paenibacillaceae</taxon>
        <taxon>Paenibacillus</taxon>
    </lineage>
</organism>
<feature type="transmembrane region" description="Helical" evidence="6">
    <location>
        <begin position="112"/>
        <end position="128"/>
    </location>
</feature>
<feature type="transmembrane region" description="Helical" evidence="6">
    <location>
        <begin position="318"/>
        <end position="339"/>
    </location>
</feature>
<feature type="transmembrane region" description="Helical" evidence="6">
    <location>
        <begin position="47"/>
        <end position="66"/>
    </location>
</feature>
<reference evidence="8" key="1">
    <citation type="journal article" date="2019" name="Int. J. Syst. Evol. Microbiol.">
        <title>The Global Catalogue of Microorganisms (GCM) 10K type strain sequencing project: providing services to taxonomists for standard genome sequencing and annotation.</title>
        <authorList>
            <consortium name="The Broad Institute Genomics Platform"/>
            <consortium name="The Broad Institute Genome Sequencing Center for Infectious Disease"/>
            <person name="Wu L."/>
            <person name="Ma J."/>
        </authorList>
    </citation>
    <scope>NUCLEOTIDE SEQUENCE [LARGE SCALE GENOMIC DNA]</scope>
    <source>
        <strain evidence="8">CCUG 57263</strain>
    </source>
</reference>
<comment type="subcellular location">
    <subcellularLocation>
        <location evidence="1">Membrane</location>
        <topology evidence="1">Multi-pass membrane protein</topology>
    </subcellularLocation>
</comment>
<protein>
    <submittedName>
        <fullName evidence="7">FtsW/RodA/SpoVE family cell cycle protein</fullName>
    </submittedName>
</protein>
<evidence type="ECO:0000313" key="7">
    <source>
        <dbReference type="EMBL" id="MFD0871222.1"/>
    </source>
</evidence>
<accession>A0ABW3DCV0</accession>
<keyword evidence="5 6" id="KW-0472">Membrane</keyword>
<proteinExistence type="predicted"/>
<feature type="transmembrane region" description="Helical" evidence="6">
    <location>
        <begin position="73"/>
        <end position="92"/>
    </location>
</feature>
<dbReference type="RefSeq" id="WP_150959656.1">
    <property type="nucleotide sequence ID" value="NZ_JBHTIU010000074.1"/>
</dbReference>
<feature type="transmembrane region" description="Helical" evidence="6">
    <location>
        <begin position="135"/>
        <end position="153"/>
    </location>
</feature>
<name>A0ABW3DCV0_9BACL</name>
<dbReference type="Pfam" id="PF01098">
    <property type="entry name" value="FTSW_RODA_SPOVE"/>
    <property type="match status" value="1"/>
</dbReference>
<sequence length="383" mass="43103">MLAKLKRIDWYIVLILGVFMIVSSLLIYSATVDVPKYANFNFHIKNFIYYALGFFLFLVISLLDYRILLKLSWYAYGLGIILLLGLYKFGVVREGAIGWYQLGGFDFQPAEFMKLALIMVIASFMSMREGEPLRLGKDVIPIGLIVFVPFILVFEQPDLGNAVIYIAILLGMLWIGNVQFKHVAIGAIIVAVIVGSFYYLYQHYHDSIEAYLQANNKGHWVKRIDTFLNPEQADKDARFHLERAQIAIGSGSLLGDGYLKGDSIHNNFVPVAYSDAIFVVVAEEFGFVGSAVLLMLLFSFLYRMILIALKSSDRRGSFIVIGIVSMYVFQIFQNIGMWFGLLPVTGITLPFISYGGTSLLINMVSIAIVMSVQIHQEPEEDLA</sequence>
<keyword evidence="3" id="KW-0133">Cell shape</keyword>
<evidence type="ECO:0000256" key="6">
    <source>
        <dbReference type="SAM" id="Phobius"/>
    </source>
</evidence>
<feature type="transmembrane region" description="Helical" evidence="6">
    <location>
        <begin position="351"/>
        <end position="372"/>
    </location>
</feature>
<dbReference type="InterPro" id="IPR018365">
    <property type="entry name" value="Cell_cycle_FtsW-rel_CS"/>
</dbReference>
<evidence type="ECO:0000256" key="4">
    <source>
        <dbReference type="ARBA" id="ARBA00022989"/>
    </source>
</evidence>
<gene>
    <name evidence="7" type="ORF">ACFQ03_18935</name>
</gene>
<keyword evidence="2 6" id="KW-0812">Transmembrane</keyword>
<evidence type="ECO:0000313" key="8">
    <source>
        <dbReference type="Proteomes" id="UP001597120"/>
    </source>
</evidence>
<keyword evidence="8" id="KW-1185">Reference proteome</keyword>
<feature type="transmembrane region" description="Helical" evidence="6">
    <location>
        <begin position="12"/>
        <end position="31"/>
    </location>
</feature>
<evidence type="ECO:0000256" key="3">
    <source>
        <dbReference type="ARBA" id="ARBA00022960"/>
    </source>
</evidence>